<reference evidence="3 4" key="1">
    <citation type="journal article" date="2019" name="Int. J. Syst. Evol. Microbiol.">
        <title>The Global Catalogue of Microorganisms (GCM) 10K type strain sequencing project: providing services to taxonomists for standard genome sequencing and annotation.</title>
        <authorList>
            <consortium name="The Broad Institute Genomics Platform"/>
            <consortium name="The Broad Institute Genome Sequencing Center for Infectious Disease"/>
            <person name="Wu L."/>
            <person name="Ma J."/>
        </authorList>
    </citation>
    <scope>NUCLEOTIDE SEQUENCE [LARGE SCALE GENOMIC DNA]</scope>
    <source>
        <strain evidence="3 4">GX21</strain>
    </source>
</reference>
<name>A0ABD6A107_9EURY</name>
<protein>
    <recommendedName>
        <fullName evidence="5">PGF-CTERM protein</fullName>
    </recommendedName>
</protein>
<keyword evidence="2" id="KW-1133">Transmembrane helix</keyword>
<feature type="transmembrane region" description="Helical" evidence="2">
    <location>
        <begin position="215"/>
        <end position="236"/>
    </location>
</feature>
<evidence type="ECO:0008006" key="5">
    <source>
        <dbReference type="Google" id="ProtNLM"/>
    </source>
</evidence>
<feature type="compositionally biased region" description="Low complexity" evidence="1">
    <location>
        <begin position="185"/>
        <end position="197"/>
    </location>
</feature>
<keyword evidence="2" id="KW-0812">Transmembrane</keyword>
<comment type="caution">
    <text evidence="3">The sequence shown here is derived from an EMBL/GenBank/DDBJ whole genome shotgun (WGS) entry which is preliminary data.</text>
</comment>
<dbReference type="AlphaFoldDB" id="A0ABD6A107"/>
<evidence type="ECO:0000256" key="2">
    <source>
        <dbReference type="SAM" id="Phobius"/>
    </source>
</evidence>
<feature type="region of interest" description="Disordered" evidence="1">
    <location>
        <begin position="185"/>
        <end position="216"/>
    </location>
</feature>
<evidence type="ECO:0000313" key="3">
    <source>
        <dbReference type="EMBL" id="MFC7255963.1"/>
    </source>
</evidence>
<gene>
    <name evidence="3" type="ORF">ACFQKE_11790</name>
</gene>
<dbReference type="EMBL" id="JBHTAT010000001">
    <property type="protein sequence ID" value="MFC7255963.1"/>
    <property type="molecule type" value="Genomic_DNA"/>
</dbReference>
<evidence type="ECO:0000313" key="4">
    <source>
        <dbReference type="Proteomes" id="UP001596434"/>
    </source>
</evidence>
<sequence>MTDQTRSISRLAVALTTLALLGTMAAAGAASAQSDGPAVRVVGNAVTVDDTTTVGVVLTSAPNGLAGYYLDVTVENPDVARISGANYPDRFGLTTDPATGSDGATVTLEAADMEGAIEPGATGVTLATVELAGRAPGTTALTVDPRQFDDDDGGTVDPKTRSDTVTVTAGAGSATIDDGSAGAATAAAADGESGTAANGDVAGGRSDAEAETTTGFGPLPVTLTLVAIGLVALVGVRRRRH</sequence>
<proteinExistence type="predicted"/>
<accession>A0ABD6A107</accession>
<dbReference type="RefSeq" id="WP_379704368.1">
    <property type="nucleotide sequence ID" value="NZ_JBHTAT010000001.1"/>
</dbReference>
<organism evidence="3 4">
    <name type="scientific">Haloplanus litoreus</name>
    <dbReference type="NCBI Taxonomy" id="767515"/>
    <lineage>
        <taxon>Archaea</taxon>
        <taxon>Methanobacteriati</taxon>
        <taxon>Methanobacteriota</taxon>
        <taxon>Stenosarchaea group</taxon>
        <taxon>Halobacteria</taxon>
        <taxon>Halobacteriales</taxon>
        <taxon>Haloferacaceae</taxon>
        <taxon>Haloplanus</taxon>
    </lineage>
</organism>
<keyword evidence="2" id="KW-0472">Membrane</keyword>
<dbReference type="GeneID" id="96954342"/>
<dbReference type="Proteomes" id="UP001596434">
    <property type="component" value="Unassembled WGS sequence"/>
</dbReference>
<keyword evidence="4" id="KW-1185">Reference proteome</keyword>
<evidence type="ECO:0000256" key="1">
    <source>
        <dbReference type="SAM" id="MobiDB-lite"/>
    </source>
</evidence>